<gene>
    <name evidence="6" type="ORF">Abin_021_015</name>
    <name evidence="7" type="ORF">AIN02nite_24030</name>
    <name evidence="8" type="ORF">HK17_02900</name>
</gene>
<evidence type="ECO:0000313" key="9">
    <source>
        <dbReference type="Proteomes" id="UP000032673"/>
    </source>
</evidence>
<feature type="transmembrane region" description="Helical" evidence="4">
    <location>
        <begin position="351"/>
        <end position="372"/>
    </location>
</feature>
<feature type="transmembrane region" description="Helical" evidence="4">
    <location>
        <begin position="378"/>
        <end position="401"/>
    </location>
</feature>
<dbReference type="GO" id="GO:0016020">
    <property type="term" value="C:membrane"/>
    <property type="evidence" value="ECO:0007669"/>
    <property type="project" value="InterPro"/>
</dbReference>
<dbReference type="InterPro" id="IPR050327">
    <property type="entry name" value="Proton-linked_MCT"/>
</dbReference>
<reference evidence="8" key="3">
    <citation type="submission" date="2014-06" db="EMBL/GenBank/DDBJ databases">
        <authorList>
            <person name="Ju J."/>
            <person name="Zhang J."/>
        </authorList>
    </citation>
    <scope>NUCLEOTIDE SEQUENCE [LARGE SCALE GENOMIC DNA]</scope>
    <source>
        <strain evidence="8">DmL_051</strain>
    </source>
</reference>
<dbReference type="EMBL" id="BJXQ01000017">
    <property type="protein sequence ID" value="GEN04378.1"/>
    <property type="molecule type" value="Genomic_DNA"/>
</dbReference>
<dbReference type="CDD" id="cd17353">
    <property type="entry name" value="MFS_OFA_like"/>
    <property type="match status" value="1"/>
</dbReference>
<dbReference type="GO" id="GO:0019531">
    <property type="term" value="F:oxalate transmembrane transporter activity"/>
    <property type="evidence" value="ECO:0007669"/>
    <property type="project" value="InterPro"/>
</dbReference>
<dbReference type="InterPro" id="IPR036259">
    <property type="entry name" value="MFS_trans_sf"/>
</dbReference>
<feature type="transmembrane region" description="Helical" evidence="4">
    <location>
        <begin position="315"/>
        <end position="339"/>
    </location>
</feature>
<organism evidence="8 10">
    <name type="scientific">Acetobacter indonesiensis</name>
    <dbReference type="NCBI Taxonomy" id="104101"/>
    <lineage>
        <taxon>Bacteria</taxon>
        <taxon>Pseudomonadati</taxon>
        <taxon>Pseudomonadota</taxon>
        <taxon>Alphaproteobacteria</taxon>
        <taxon>Acetobacterales</taxon>
        <taxon>Acetobacteraceae</taxon>
        <taxon>Acetobacter</taxon>
    </lineage>
</organism>
<sequence>MLPYSTTKQDGGTKWQQMCACLLCMAAISSPQYVWTLFTPLLKEEFKVSAAALQVTFSLLIILQTVFSPVQGWIAQHIHPRKLIMVGIVITGLSWVAAAQVTSLPMLYLTYGGLGGVGTGIVYVGVVTLLMQWFPHNRGMAAGAAAAGYGMGAMLTTFPIAQVLAVYGWRPTFSLFGVIMAAVGLLAAAFLRVPNKDSTTPVANGQFGYMTPQVLKTRLFWVMFFMMATMATSGLMVTSQLVQIATDFGVAKLSLFGMAAVPLAMTLDRIANGLTRPLFGWVSDRWGREQTMAFAFSLEAIALVCWLALAHHPVAFVLLSGVVFLGWGEIFSLFPATLTDTFGTKDASRNYGCLYIAQGVGAIVGGPLAAWMHQATGSWYGVFACAIGGDILTAVLAMAVLRPMRQNFLQRAQSV</sequence>
<accession>A0A252AEY6</accession>
<reference evidence="7 11" key="4">
    <citation type="submission" date="2019-07" db="EMBL/GenBank/DDBJ databases">
        <title>Whole genome shotgun sequence of Acetobacter indonesiensis NBRC 16471.</title>
        <authorList>
            <person name="Hosoyama A."/>
            <person name="Uohara A."/>
            <person name="Ohji S."/>
            <person name="Ichikawa N."/>
        </authorList>
    </citation>
    <scope>NUCLEOTIDE SEQUENCE [LARGE SCALE GENOMIC DNA]</scope>
    <source>
        <strain evidence="7 11">NBRC 16471</strain>
    </source>
</reference>
<evidence type="ECO:0000313" key="6">
    <source>
        <dbReference type="EMBL" id="GAN63104.1"/>
    </source>
</evidence>
<evidence type="ECO:0000256" key="3">
    <source>
        <dbReference type="ARBA" id="ARBA00023136"/>
    </source>
</evidence>
<feature type="transmembrane region" description="Helical" evidence="4">
    <location>
        <begin position="253"/>
        <end position="271"/>
    </location>
</feature>
<name>A0A252AEY6_9PROT</name>
<dbReference type="Gene3D" id="1.20.1250.20">
    <property type="entry name" value="MFS general substrate transporter like domains"/>
    <property type="match status" value="2"/>
</dbReference>
<evidence type="ECO:0000256" key="4">
    <source>
        <dbReference type="SAM" id="Phobius"/>
    </source>
</evidence>
<dbReference type="Pfam" id="PF07690">
    <property type="entry name" value="MFS_1"/>
    <property type="match status" value="1"/>
</dbReference>
<evidence type="ECO:0000313" key="7">
    <source>
        <dbReference type="EMBL" id="GEN04378.1"/>
    </source>
</evidence>
<keyword evidence="2 4" id="KW-1133">Transmembrane helix</keyword>
<dbReference type="Proteomes" id="UP000194641">
    <property type="component" value="Unassembled WGS sequence"/>
</dbReference>
<feature type="transmembrane region" description="Helical" evidence="4">
    <location>
        <begin position="108"/>
        <end position="134"/>
    </location>
</feature>
<comment type="caution">
    <text evidence="8">The sequence shown here is derived from an EMBL/GenBank/DDBJ whole genome shotgun (WGS) entry which is preliminary data.</text>
</comment>
<dbReference type="PROSITE" id="PS50850">
    <property type="entry name" value="MFS"/>
    <property type="match status" value="1"/>
</dbReference>
<dbReference type="RefSeq" id="WP_048845631.1">
    <property type="nucleotide sequence ID" value="NZ_BAMW01000021.1"/>
</dbReference>
<dbReference type="EMBL" id="BAMW01000021">
    <property type="protein sequence ID" value="GAN63104.1"/>
    <property type="molecule type" value="Genomic_DNA"/>
</dbReference>
<feature type="transmembrane region" description="Helical" evidence="4">
    <location>
        <begin position="20"/>
        <end position="38"/>
    </location>
</feature>
<evidence type="ECO:0000256" key="2">
    <source>
        <dbReference type="ARBA" id="ARBA00022989"/>
    </source>
</evidence>
<evidence type="ECO:0000259" key="5">
    <source>
        <dbReference type="PROSITE" id="PS50850"/>
    </source>
</evidence>
<feature type="transmembrane region" description="Helical" evidence="4">
    <location>
        <begin position="292"/>
        <end position="309"/>
    </location>
</feature>
<keyword evidence="1 4" id="KW-0812">Transmembrane</keyword>
<feature type="domain" description="Major facilitator superfamily (MFS) profile" evidence="5">
    <location>
        <begin position="1"/>
        <end position="405"/>
    </location>
</feature>
<reference evidence="6 9" key="1">
    <citation type="submission" date="2012-11" db="EMBL/GenBank/DDBJ databases">
        <title>Whole genome sequence of Acetobacter indonesiensis 5H-1.</title>
        <authorList>
            <person name="Azuma Y."/>
            <person name="Higashiura N."/>
            <person name="Hirakawa H."/>
            <person name="Matsushita K."/>
        </authorList>
    </citation>
    <scope>NUCLEOTIDE SEQUENCE [LARGE SCALE GENOMIC DNA]</scope>
    <source>
        <strain evidence="6 9">5H-1</strain>
    </source>
</reference>
<feature type="transmembrane region" description="Helical" evidence="4">
    <location>
        <begin position="173"/>
        <end position="191"/>
    </location>
</feature>
<evidence type="ECO:0000313" key="11">
    <source>
        <dbReference type="Proteomes" id="UP000321104"/>
    </source>
</evidence>
<evidence type="ECO:0000313" key="8">
    <source>
        <dbReference type="EMBL" id="OUI88105.1"/>
    </source>
</evidence>
<dbReference type="PANTHER" id="PTHR11360">
    <property type="entry name" value="MONOCARBOXYLATE TRANSPORTER"/>
    <property type="match status" value="1"/>
</dbReference>
<dbReference type="InterPro" id="IPR020846">
    <property type="entry name" value="MFS_dom"/>
</dbReference>
<keyword evidence="9" id="KW-1185">Reference proteome</keyword>
<feature type="transmembrane region" description="Helical" evidence="4">
    <location>
        <begin position="146"/>
        <end position="167"/>
    </location>
</feature>
<dbReference type="NCBIfam" id="TIGR04259">
    <property type="entry name" value="oxa_formateAnti"/>
    <property type="match status" value="1"/>
</dbReference>
<evidence type="ECO:0000256" key="1">
    <source>
        <dbReference type="ARBA" id="ARBA00022692"/>
    </source>
</evidence>
<dbReference type="InterPro" id="IPR026355">
    <property type="entry name" value="Oxa/Form_antiport"/>
</dbReference>
<dbReference type="Proteomes" id="UP000321104">
    <property type="component" value="Unassembled WGS sequence"/>
</dbReference>
<dbReference type="EMBL" id="JOPA01000124">
    <property type="protein sequence ID" value="OUI88105.1"/>
    <property type="molecule type" value="Genomic_DNA"/>
</dbReference>
<keyword evidence="3 4" id="KW-0472">Membrane</keyword>
<dbReference type="Proteomes" id="UP000032673">
    <property type="component" value="Unassembled WGS sequence"/>
</dbReference>
<reference evidence="10" key="2">
    <citation type="submission" date="2014-06" db="EMBL/GenBank/DDBJ databases">
        <authorList>
            <person name="Winans N.J."/>
            <person name="Newell P.D."/>
            <person name="Douglas A.E."/>
        </authorList>
    </citation>
    <scope>NUCLEOTIDE SEQUENCE [LARGE SCALE GENOMIC DNA]</scope>
</reference>
<dbReference type="SUPFAM" id="SSF103473">
    <property type="entry name" value="MFS general substrate transporter"/>
    <property type="match status" value="1"/>
</dbReference>
<feature type="transmembrane region" description="Helical" evidence="4">
    <location>
        <begin position="83"/>
        <end position="102"/>
    </location>
</feature>
<dbReference type="InterPro" id="IPR011701">
    <property type="entry name" value="MFS"/>
</dbReference>
<evidence type="ECO:0000313" key="10">
    <source>
        <dbReference type="Proteomes" id="UP000194641"/>
    </source>
</evidence>
<feature type="transmembrane region" description="Helical" evidence="4">
    <location>
        <begin position="219"/>
        <end position="241"/>
    </location>
</feature>
<feature type="transmembrane region" description="Helical" evidence="4">
    <location>
        <begin position="50"/>
        <end position="71"/>
    </location>
</feature>
<protein>
    <submittedName>
        <fullName evidence="8">MFS transporter</fullName>
    </submittedName>
    <submittedName>
        <fullName evidence="6">Major facilitator superfamily transporter</fullName>
    </submittedName>
    <submittedName>
        <fullName evidence="7">Oxalate/formate MFS antiporter</fullName>
    </submittedName>
</protein>
<proteinExistence type="predicted"/>
<dbReference type="PANTHER" id="PTHR11360:SF304">
    <property type="entry name" value="MFS DOMAIN-CONTAINING PROTEIN"/>
    <property type="match status" value="1"/>
</dbReference>
<dbReference type="AlphaFoldDB" id="A0A252AEY6"/>